<dbReference type="EMBL" id="CAADFL010000238">
    <property type="protein sequence ID" value="VFK12357.1"/>
    <property type="molecule type" value="Genomic_DNA"/>
</dbReference>
<evidence type="ECO:0008006" key="4">
    <source>
        <dbReference type="Google" id="ProtNLM"/>
    </source>
</evidence>
<sequence length="182" mass="20039">MTNTFNNTPKNNTSNNTVYFSHGQESGPWGEKIQYLAEIAQRHGFQAESPDYSGIPDPDDRVRKLLDLVSGNGGRLVLVGSSAGGYVSAVASESLEPDGLFLMAPAVLLRGFGTRNPQPNATHRWVVHGWDDEIVPAEGVISFAHQHKMQLHLLNGDHRLIDVLPAVGRLFDLFLRQVSERV</sequence>
<evidence type="ECO:0000313" key="2">
    <source>
        <dbReference type="EMBL" id="VFJ59882.1"/>
    </source>
</evidence>
<accession>A0A450T0U0</accession>
<dbReference type="InterPro" id="IPR029058">
    <property type="entry name" value="AB_hydrolase_fold"/>
</dbReference>
<dbReference type="EMBL" id="CAADFA010000259">
    <property type="protein sequence ID" value="VFJ59882.1"/>
    <property type="molecule type" value="Genomic_DNA"/>
</dbReference>
<dbReference type="SUPFAM" id="SSF53474">
    <property type="entry name" value="alpha/beta-Hydrolases"/>
    <property type="match status" value="1"/>
</dbReference>
<dbReference type="Pfam" id="PF05728">
    <property type="entry name" value="UPF0227"/>
    <property type="match status" value="1"/>
</dbReference>
<dbReference type="Gene3D" id="3.40.50.1820">
    <property type="entry name" value="alpha/beta hydrolase"/>
    <property type="match status" value="1"/>
</dbReference>
<dbReference type="EMBL" id="CAADEZ010000231">
    <property type="protein sequence ID" value="VFJ59147.1"/>
    <property type="molecule type" value="Genomic_DNA"/>
</dbReference>
<proteinExistence type="predicted"/>
<organism evidence="2">
    <name type="scientific">Candidatus Kentrum sp. FM</name>
    <dbReference type="NCBI Taxonomy" id="2126340"/>
    <lineage>
        <taxon>Bacteria</taxon>
        <taxon>Pseudomonadati</taxon>
        <taxon>Pseudomonadota</taxon>
        <taxon>Gammaproteobacteria</taxon>
        <taxon>Candidatus Kentrum</taxon>
    </lineage>
</organism>
<name>A0A450T0U0_9GAMM</name>
<evidence type="ECO:0000313" key="1">
    <source>
        <dbReference type="EMBL" id="VFJ59147.1"/>
    </source>
</evidence>
<dbReference type="AlphaFoldDB" id="A0A450T0U0"/>
<protein>
    <recommendedName>
        <fullName evidence="4">Alpha/beta hydrolase</fullName>
    </recommendedName>
</protein>
<evidence type="ECO:0000313" key="3">
    <source>
        <dbReference type="EMBL" id="VFK12357.1"/>
    </source>
</evidence>
<gene>
    <name evidence="1" type="ORF">BECKFM1743A_GA0114220_102318</name>
    <name evidence="3" type="ORF">BECKFM1743B_GA0114221_102381</name>
    <name evidence="2" type="ORF">BECKFM1743C_GA0114222_102591</name>
</gene>
<reference evidence="2" key="1">
    <citation type="submission" date="2019-02" db="EMBL/GenBank/DDBJ databases">
        <authorList>
            <person name="Gruber-Vodicka R. H."/>
            <person name="Seah K. B. B."/>
        </authorList>
    </citation>
    <scope>NUCLEOTIDE SEQUENCE</scope>
    <source>
        <strain evidence="1">BECK_BZ163</strain>
        <strain evidence="3">BECK_BZ164</strain>
        <strain evidence="2">BECK_BZ165</strain>
    </source>
</reference>
<dbReference type="InterPro" id="IPR008886">
    <property type="entry name" value="UPF0227/Esterase_YqiA"/>
</dbReference>